<accession>F5RDW7</accession>
<name>F5RDW7_METUF</name>
<feature type="transmembrane region" description="Helical" evidence="1">
    <location>
        <begin position="86"/>
        <end position="106"/>
    </location>
</feature>
<dbReference type="Pfam" id="PF09842">
    <property type="entry name" value="DUF2069"/>
    <property type="match status" value="1"/>
</dbReference>
<organism evidence="2 3">
    <name type="scientific">Methyloversatilis universalis (strain ATCC BAA-1314 / DSM 25237 / JCM 13912 / CCUG 52030 / FAM5)</name>
    <dbReference type="NCBI Taxonomy" id="1000565"/>
    <lineage>
        <taxon>Bacteria</taxon>
        <taxon>Pseudomonadati</taxon>
        <taxon>Pseudomonadota</taxon>
        <taxon>Betaproteobacteria</taxon>
        <taxon>Nitrosomonadales</taxon>
        <taxon>Sterolibacteriaceae</taxon>
        <taxon>Methyloversatilis</taxon>
    </lineage>
</organism>
<dbReference type="STRING" id="1000565.METUNv1_02483"/>
<protein>
    <submittedName>
        <fullName evidence="2">Membrane protein</fullName>
    </submittedName>
</protein>
<keyword evidence="1" id="KW-0472">Membrane</keyword>
<gene>
    <name evidence="2" type="ORF">METUNv1_02483</name>
</gene>
<evidence type="ECO:0000313" key="2">
    <source>
        <dbReference type="EMBL" id="EGK71097.1"/>
    </source>
</evidence>
<dbReference type="OrthoDB" id="9181360at2"/>
<proteinExistence type="predicted"/>
<keyword evidence="3" id="KW-1185">Reference proteome</keyword>
<evidence type="ECO:0000313" key="3">
    <source>
        <dbReference type="Proteomes" id="UP000005019"/>
    </source>
</evidence>
<dbReference type="Proteomes" id="UP000005019">
    <property type="component" value="Unassembled WGS sequence"/>
</dbReference>
<dbReference type="EMBL" id="AFHG01000052">
    <property type="protein sequence ID" value="EGK71097.1"/>
    <property type="molecule type" value="Genomic_DNA"/>
</dbReference>
<keyword evidence="1" id="KW-1133">Transmembrane helix</keyword>
<dbReference type="RefSeq" id="WP_008062101.1">
    <property type="nucleotide sequence ID" value="NZ_AFHG01000052.1"/>
</dbReference>
<reference evidence="2 3" key="1">
    <citation type="journal article" date="2011" name="J. Bacteriol.">
        <title>Genome sequence of Methyloversatilis universalis FAM5T, a methylotrophic representative of the order Rhodocyclales.</title>
        <authorList>
            <person name="Kittichotirat W."/>
            <person name="Good N.M."/>
            <person name="Hall R."/>
            <person name="Bringel F."/>
            <person name="Lajus A."/>
            <person name="Medigue C."/>
            <person name="Smalley N.E."/>
            <person name="Beck D."/>
            <person name="Bumgarner R."/>
            <person name="Vuilleumier S."/>
            <person name="Kalyuzhnaya M.G."/>
        </authorList>
    </citation>
    <scope>NUCLEOTIDE SEQUENCE [LARGE SCALE GENOMIC DNA]</scope>
    <source>
        <strain evidence="3">ATCC BAA-1314 / JCM 13912 / FAM5</strain>
    </source>
</reference>
<keyword evidence="1" id="KW-0812">Transmembrane</keyword>
<dbReference type="eggNOG" id="COG3308">
    <property type="taxonomic scope" value="Bacteria"/>
</dbReference>
<dbReference type="AlphaFoldDB" id="F5RDW7"/>
<evidence type="ECO:0000256" key="1">
    <source>
        <dbReference type="SAM" id="Phobius"/>
    </source>
</evidence>
<dbReference type="InterPro" id="IPR018643">
    <property type="entry name" value="DUF2069_membrane"/>
</dbReference>
<comment type="caution">
    <text evidence="2">The sequence shown here is derived from an EMBL/GenBank/DDBJ whole genome shotgun (WGS) entry which is preliminary data.</text>
</comment>
<feature type="transmembrane region" description="Helical" evidence="1">
    <location>
        <begin position="33"/>
        <end position="53"/>
    </location>
</feature>
<sequence>MNARRWNLLTAGSLIALILLGLAWELWLAPLRPGGSWLVLKILPLLGSLFGILRGRRYTHQWMSLLSLAYFTEGIVRATSDSGLSAQIAVVYTVLSVLLFLGSTFYSKYTAPSRLAAPSPDAQ</sequence>